<comment type="caution">
    <text evidence="2">The sequence shown here is derived from an EMBL/GenBank/DDBJ whole genome shotgun (WGS) entry which is preliminary data.</text>
</comment>
<feature type="region of interest" description="Disordered" evidence="1">
    <location>
        <begin position="136"/>
        <end position="214"/>
    </location>
</feature>
<evidence type="ECO:0000313" key="12">
    <source>
        <dbReference type="Proteomes" id="UP000433483"/>
    </source>
</evidence>
<sequence>MNSAAPPTVALPVPAPPATKAAKASRVPNAPKTPTASKAAQALRVSKKVPSSGGVGPLSSRPIHERLVTACPPTPAPSPPAANPAPGLAQSAVVFQPAYSSPLPPAASLVQPAAATLALREPPAQETGRVTGLPILASAPPLTAPAPESGSGRHLTPAGPVIDVDDSDSENESFAGSLQPVARPPSRRTNLDNHRLTSARGLRTHATPSPSRAPAAAYTSFDLSEFLSQFHAGAVATPSIARIPCCHSCCCRLRELRSDYAG</sequence>
<dbReference type="EMBL" id="QXGD01000162">
    <property type="protein sequence ID" value="KAE9249835.1"/>
    <property type="molecule type" value="Genomic_DNA"/>
</dbReference>
<evidence type="ECO:0000256" key="1">
    <source>
        <dbReference type="SAM" id="MobiDB-lite"/>
    </source>
</evidence>
<evidence type="ECO:0000313" key="7">
    <source>
        <dbReference type="EMBL" id="KAE9219145.1"/>
    </source>
</evidence>
<dbReference type="Proteomes" id="UP000433483">
    <property type="component" value="Unassembled WGS sequence"/>
</dbReference>
<dbReference type="OrthoDB" id="10409520at2759"/>
<evidence type="ECO:0000313" key="6">
    <source>
        <dbReference type="EMBL" id="KAE9140601.1"/>
    </source>
</evidence>
<evidence type="ECO:0000313" key="17">
    <source>
        <dbReference type="Proteomes" id="UP000460718"/>
    </source>
</evidence>
<evidence type="ECO:0000313" key="11">
    <source>
        <dbReference type="Proteomes" id="UP000429523"/>
    </source>
</evidence>
<dbReference type="Proteomes" id="UP000440367">
    <property type="component" value="Unassembled WGS sequence"/>
</dbReference>
<evidence type="ECO:0000313" key="2">
    <source>
        <dbReference type="EMBL" id="KAE8945858.1"/>
    </source>
</evidence>
<protein>
    <submittedName>
        <fullName evidence="2">Uncharacterized protein</fullName>
    </submittedName>
</protein>
<dbReference type="AlphaFoldDB" id="A0A6A3FW39"/>
<evidence type="ECO:0000313" key="3">
    <source>
        <dbReference type="EMBL" id="KAE9001862.1"/>
    </source>
</evidence>
<dbReference type="Proteomes" id="UP000488956">
    <property type="component" value="Unassembled WGS sequence"/>
</dbReference>
<name>A0A6A3FW39_9STRA</name>
<dbReference type="EMBL" id="QXFX01000919">
    <property type="protein sequence ID" value="KAE9100807.1"/>
    <property type="molecule type" value="Genomic_DNA"/>
</dbReference>
<accession>A0A6A3FW39</accession>
<evidence type="ECO:0000313" key="10">
    <source>
        <dbReference type="EMBL" id="KAE9309827.1"/>
    </source>
</evidence>
<proteinExistence type="predicted"/>
<feature type="compositionally biased region" description="Low complexity" evidence="1">
    <location>
        <begin position="49"/>
        <end position="60"/>
    </location>
</feature>
<dbReference type="EMBL" id="QXFW01000841">
    <property type="protein sequence ID" value="KAE9001862.1"/>
    <property type="molecule type" value="Genomic_DNA"/>
</dbReference>
<evidence type="ECO:0000313" key="8">
    <source>
        <dbReference type="EMBL" id="KAE9227966.1"/>
    </source>
</evidence>
<gene>
    <name evidence="10" type="ORF">PF001_g10494</name>
    <name evidence="9" type="ORF">PF002_g5086</name>
    <name evidence="8" type="ORF">PF004_g11201</name>
    <name evidence="7" type="ORF">PF005_g7985</name>
    <name evidence="6" type="ORF">PF006_g13501</name>
    <name evidence="5" type="ORF">PF007_g9221</name>
    <name evidence="2" type="ORF">PF009_g4506</name>
    <name evidence="4" type="ORF">PF010_g14673</name>
    <name evidence="3" type="ORF">PF011_g13566</name>
</gene>
<dbReference type="Proteomes" id="UP000476176">
    <property type="component" value="Unassembled WGS sequence"/>
</dbReference>
<dbReference type="EMBL" id="QXGE01000531">
    <property type="protein sequence ID" value="KAE9309827.1"/>
    <property type="molecule type" value="Genomic_DNA"/>
</dbReference>
<feature type="compositionally biased region" description="Low complexity" evidence="1">
    <location>
        <begin position="204"/>
        <end position="214"/>
    </location>
</feature>
<dbReference type="EMBL" id="QXGF01000142">
    <property type="protein sequence ID" value="KAE8945858.1"/>
    <property type="molecule type" value="Genomic_DNA"/>
</dbReference>
<dbReference type="EMBL" id="QXGB01000330">
    <property type="protein sequence ID" value="KAE9219145.1"/>
    <property type="molecule type" value="Genomic_DNA"/>
</dbReference>
<dbReference type="EMBL" id="QXFZ01000409">
    <property type="protein sequence ID" value="KAE9117594.1"/>
    <property type="molecule type" value="Genomic_DNA"/>
</dbReference>
<dbReference type="Proteomes" id="UP000460718">
    <property type="component" value="Unassembled WGS sequence"/>
</dbReference>
<keyword evidence="12" id="KW-1185">Reference proteome</keyword>
<dbReference type="EMBL" id="QXGC01000605">
    <property type="protein sequence ID" value="KAE9227966.1"/>
    <property type="molecule type" value="Genomic_DNA"/>
</dbReference>
<evidence type="ECO:0000313" key="16">
    <source>
        <dbReference type="Proteomes" id="UP000441208"/>
    </source>
</evidence>
<evidence type="ECO:0000313" key="15">
    <source>
        <dbReference type="Proteomes" id="UP000440732"/>
    </source>
</evidence>
<dbReference type="Proteomes" id="UP000437068">
    <property type="component" value="Unassembled WGS sequence"/>
</dbReference>
<dbReference type="Proteomes" id="UP000440732">
    <property type="component" value="Unassembled WGS sequence"/>
</dbReference>
<feature type="compositionally biased region" description="Low complexity" evidence="1">
    <location>
        <begin position="1"/>
        <end position="24"/>
    </location>
</feature>
<feature type="region of interest" description="Disordered" evidence="1">
    <location>
        <begin position="1"/>
        <end position="62"/>
    </location>
</feature>
<evidence type="ECO:0000313" key="5">
    <source>
        <dbReference type="EMBL" id="KAE9117594.1"/>
    </source>
</evidence>
<reference evidence="11 12" key="1">
    <citation type="submission" date="2018-08" db="EMBL/GenBank/DDBJ databases">
        <title>Genomic investigation of the strawberry pathogen Phytophthora fragariae indicates pathogenicity is determined by transcriptional variation in three key races.</title>
        <authorList>
            <person name="Adams T.M."/>
            <person name="Armitage A.D."/>
            <person name="Sobczyk M.K."/>
            <person name="Bates H.J."/>
            <person name="Dunwell J.M."/>
            <person name="Nellist C.F."/>
            <person name="Harrison R.J."/>
        </authorList>
    </citation>
    <scope>NUCLEOTIDE SEQUENCE [LARGE SCALE GENOMIC DNA]</scope>
    <source>
        <strain evidence="10 13">A4</strain>
        <strain evidence="9 14">BC-1</strain>
        <strain evidence="8 18">BC-23</strain>
        <strain evidence="7 12">NOV-27</strain>
        <strain evidence="6 15">NOV-5</strain>
        <strain evidence="5 16">NOV-71</strain>
        <strain evidence="2 11">NOV-9</strain>
        <strain evidence="4 19">ONT-3</strain>
        <strain evidence="3 17">SCRP245</strain>
    </source>
</reference>
<dbReference type="Proteomes" id="UP000441208">
    <property type="component" value="Unassembled WGS sequence"/>
</dbReference>
<evidence type="ECO:0000313" key="13">
    <source>
        <dbReference type="Proteomes" id="UP000437068"/>
    </source>
</evidence>
<evidence type="ECO:0000313" key="14">
    <source>
        <dbReference type="Proteomes" id="UP000440367"/>
    </source>
</evidence>
<evidence type="ECO:0000313" key="4">
    <source>
        <dbReference type="EMBL" id="KAE9100807.1"/>
    </source>
</evidence>
<organism evidence="2 11">
    <name type="scientific">Phytophthora fragariae</name>
    <dbReference type="NCBI Taxonomy" id="53985"/>
    <lineage>
        <taxon>Eukaryota</taxon>
        <taxon>Sar</taxon>
        <taxon>Stramenopiles</taxon>
        <taxon>Oomycota</taxon>
        <taxon>Peronosporomycetes</taxon>
        <taxon>Peronosporales</taxon>
        <taxon>Peronosporaceae</taxon>
        <taxon>Phytophthora</taxon>
    </lineage>
</organism>
<evidence type="ECO:0000313" key="19">
    <source>
        <dbReference type="Proteomes" id="UP000488956"/>
    </source>
</evidence>
<evidence type="ECO:0000313" key="18">
    <source>
        <dbReference type="Proteomes" id="UP000476176"/>
    </source>
</evidence>
<dbReference type="Proteomes" id="UP000429523">
    <property type="component" value="Unassembled WGS sequence"/>
</dbReference>
<dbReference type="EMBL" id="QXGA01000805">
    <property type="protein sequence ID" value="KAE9140601.1"/>
    <property type="molecule type" value="Genomic_DNA"/>
</dbReference>
<feature type="compositionally biased region" description="Low complexity" evidence="1">
    <location>
        <begin position="136"/>
        <end position="147"/>
    </location>
</feature>
<evidence type="ECO:0000313" key="9">
    <source>
        <dbReference type="EMBL" id="KAE9249835.1"/>
    </source>
</evidence>